<feature type="region of interest" description="Disordered" evidence="2">
    <location>
        <begin position="493"/>
        <end position="604"/>
    </location>
</feature>
<evidence type="ECO:0000313" key="4">
    <source>
        <dbReference type="EMBL" id="CEP02478.1"/>
    </source>
</evidence>
<feature type="region of interest" description="Disordered" evidence="2">
    <location>
        <begin position="45"/>
        <end position="115"/>
    </location>
</feature>
<proteinExistence type="predicted"/>
<dbReference type="EMBL" id="OVEO01000006">
    <property type="protein sequence ID" value="SPQ96973.1"/>
    <property type="molecule type" value="Genomic_DNA"/>
</dbReference>
<feature type="region of interest" description="Disordered" evidence="2">
    <location>
        <begin position="449"/>
        <end position="470"/>
    </location>
</feature>
<feature type="compositionally biased region" description="Acidic residues" evidence="2">
    <location>
        <begin position="336"/>
        <end position="346"/>
    </location>
</feature>
<feature type="compositionally biased region" description="Basic residues" evidence="2">
    <location>
        <begin position="590"/>
        <end position="604"/>
    </location>
</feature>
<dbReference type="AlphaFoldDB" id="A0A0G4J4B1"/>
<dbReference type="PANTHER" id="PTHR13237">
    <property type="entry name" value="SOMETHING ABOUT SILENCING PROTEIN 10-RELATED"/>
    <property type="match status" value="1"/>
</dbReference>
<evidence type="ECO:0000259" key="3">
    <source>
        <dbReference type="Pfam" id="PF09368"/>
    </source>
</evidence>
<keyword evidence="6" id="KW-1185">Reference proteome</keyword>
<dbReference type="OMA" id="EEYIRPQ"/>
<dbReference type="GO" id="GO:0032040">
    <property type="term" value="C:small-subunit processome"/>
    <property type="evidence" value="ECO:0007669"/>
    <property type="project" value="TreeGrafter"/>
</dbReference>
<dbReference type="Proteomes" id="UP000039324">
    <property type="component" value="Unassembled WGS sequence"/>
</dbReference>
<dbReference type="EMBL" id="CDSF01000129">
    <property type="protein sequence ID" value="CEP02478.1"/>
    <property type="molecule type" value="Genomic_DNA"/>
</dbReference>
<keyword evidence="1" id="KW-0597">Phosphoprotein</keyword>
<name>A0A0G4J4B1_PLABS</name>
<feature type="compositionally biased region" description="Acidic residues" evidence="2">
    <location>
        <begin position="68"/>
        <end position="102"/>
    </location>
</feature>
<evidence type="ECO:0000313" key="5">
    <source>
        <dbReference type="EMBL" id="SPQ96973.1"/>
    </source>
</evidence>
<feature type="compositionally biased region" description="Basic and acidic residues" evidence="2">
    <location>
        <begin position="538"/>
        <end position="550"/>
    </location>
</feature>
<dbReference type="OrthoDB" id="203440at2759"/>
<dbReference type="InterPro" id="IPR007146">
    <property type="entry name" value="Sas10/Utp3/C1D"/>
</dbReference>
<evidence type="ECO:0000256" key="2">
    <source>
        <dbReference type="SAM" id="MobiDB-lite"/>
    </source>
</evidence>
<evidence type="ECO:0000313" key="7">
    <source>
        <dbReference type="Proteomes" id="UP000290189"/>
    </source>
</evidence>
<protein>
    <recommendedName>
        <fullName evidence="3">Sas10 C-terminal domain-containing protein</fullName>
    </recommendedName>
</protein>
<evidence type="ECO:0000313" key="6">
    <source>
        <dbReference type="Proteomes" id="UP000039324"/>
    </source>
</evidence>
<dbReference type="PANTHER" id="PTHR13237:SF9">
    <property type="entry name" value="NEUROGUIDIN"/>
    <property type="match status" value="1"/>
</dbReference>
<feature type="compositionally biased region" description="Basic and acidic residues" evidence="2">
    <location>
        <begin position="573"/>
        <end position="589"/>
    </location>
</feature>
<keyword evidence="5" id="KW-0496">Mitochondrion</keyword>
<accession>A0A0G4J4B1</accession>
<sequence>MGARARRSSGKNRRKQAAAAVVAETLPEDEVDAFSSAREFVNLDVHDDAHEQGSDEDQDVLALSLSSDDGDDDDRYEDEELAVDDDDGMVEDDDDDAVEDAQSEPKADRRARKIAKEEAISSAWGKKRDIFYGSEAADFEIDSEDDEEALEEEAEAMRLQAKMLGQVDTSDFGIDDVAVPARSAADDDKDATTAAPIRKDMSLASADDRLRQIAKDAPELLGLLSELERTIGQLRDKLQAQTQAANSGEADVKDGVSLLDVQHHLLMHYCVTLTFYLLLKAEGRAIASHPVVRRLVEIRMALERVLPLRAKLKYQLDKVVRVVPSSDPLRFKPTLDADDDNDDGDERADRKPDDAVAVPSSDVYVPPKTRAVPYDDGADQQKRLSKGARAHVLKRLRESELMQTLRDEFSDAPTRAGTHADDADAVEPDDVREQRLFEEDNFIRIGPVTKKQKKEKKPAPDVDAFDDFEDLDGLLRRSKRDDDELHALRKAKAAARAAIRSQEARNAPSRRRDDDDDDDGGSDDMAMYEAARARSMQKKVERAKKAEAGRKANLVPAEADVADGRRQASAKIVDNKGIRRYRNKEDKNPRVKHRRRFEKAVQKRKGLVKEFAGSAAAGYGGERTGIKASLSRSVSLK</sequence>
<feature type="region of interest" description="Disordered" evidence="2">
    <location>
        <begin position="1"/>
        <end position="21"/>
    </location>
</feature>
<reference evidence="5 7" key="2">
    <citation type="submission" date="2018-03" db="EMBL/GenBank/DDBJ databases">
        <authorList>
            <person name="Fogelqvist J."/>
        </authorList>
    </citation>
    <scope>NUCLEOTIDE SEQUENCE [LARGE SCALE GENOMIC DNA]</scope>
</reference>
<feature type="region of interest" description="Disordered" evidence="2">
    <location>
        <begin position="409"/>
        <end position="429"/>
    </location>
</feature>
<dbReference type="InterPro" id="IPR018972">
    <property type="entry name" value="Sas10_C_dom"/>
</dbReference>
<dbReference type="Pfam" id="PF04000">
    <property type="entry name" value="Sas10_Utp3"/>
    <property type="match status" value="1"/>
</dbReference>
<feature type="region of interest" description="Disordered" evidence="2">
    <location>
        <begin position="618"/>
        <end position="637"/>
    </location>
</feature>
<dbReference type="Pfam" id="PF09368">
    <property type="entry name" value="Sas10"/>
    <property type="match status" value="1"/>
</dbReference>
<feature type="domain" description="Sas10 C-terminal" evidence="3">
    <location>
        <begin position="563"/>
        <end position="636"/>
    </location>
</feature>
<dbReference type="GO" id="GO:0000462">
    <property type="term" value="P:maturation of SSU-rRNA from tricistronic rRNA transcript (SSU-rRNA, 5.8S rRNA, LSU-rRNA)"/>
    <property type="evidence" value="ECO:0007669"/>
    <property type="project" value="TreeGrafter"/>
</dbReference>
<feature type="compositionally biased region" description="Basic residues" evidence="2">
    <location>
        <begin position="1"/>
        <end position="16"/>
    </location>
</feature>
<evidence type="ECO:0000256" key="1">
    <source>
        <dbReference type="ARBA" id="ARBA00022553"/>
    </source>
</evidence>
<feature type="compositionally biased region" description="Basic and acidic residues" evidence="2">
    <location>
        <begin position="103"/>
        <end position="115"/>
    </location>
</feature>
<organism evidence="4 6">
    <name type="scientific">Plasmodiophora brassicae</name>
    <name type="common">Clubroot disease agent</name>
    <dbReference type="NCBI Taxonomy" id="37360"/>
    <lineage>
        <taxon>Eukaryota</taxon>
        <taxon>Sar</taxon>
        <taxon>Rhizaria</taxon>
        <taxon>Endomyxa</taxon>
        <taxon>Phytomyxea</taxon>
        <taxon>Plasmodiophorida</taxon>
        <taxon>Plasmodiophoridae</taxon>
        <taxon>Plasmodiophora</taxon>
    </lineage>
</organism>
<feature type="region of interest" description="Disordered" evidence="2">
    <location>
        <begin position="330"/>
        <end position="388"/>
    </location>
</feature>
<dbReference type="STRING" id="37360.A0A0G4J4B1"/>
<dbReference type="Proteomes" id="UP000290189">
    <property type="component" value="Unassembled WGS sequence"/>
</dbReference>
<reference evidence="4 6" key="1">
    <citation type="submission" date="2015-02" db="EMBL/GenBank/DDBJ databases">
        <authorList>
            <person name="Chooi Y.-H."/>
        </authorList>
    </citation>
    <scope>NUCLEOTIDE SEQUENCE [LARGE SCALE GENOMIC DNA]</scope>
    <source>
        <strain evidence="4">E3</strain>
    </source>
</reference>
<geneLocation type="mitochondrion" evidence="5"/>
<gene>
    <name evidence="4" type="ORF">PBRA_009062</name>
    <name evidence="5" type="ORF">PLBR_LOCUS4188</name>
</gene>